<dbReference type="Proteomes" id="UP000539642">
    <property type="component" value="Unassembled WGS sequence"/>
</dbReference>
<dbReference type="InterPro" id="IPR012340">
    <property type="entry name" value="NA-bd_OB-fold"/>
</dbReference>
<accession>A0A840UR68</accession>
<dbReference type="PANTHER" id="PTHR34075:SF6">
    <property type="entry name" value="DNA-BINDING PROTEIN"/>
    <property type="match status" value="1"/>
</dbReference>
<feature type="domain" description="ChsH2 C-terminal OB-fold" evidence="1">
    <location>
        <begin position="65"/>
        <end position="126"/>
    </location>
</feature>
<organism evidence="3 4">
    <name type="scientific">Desulfoprunum benzoelyticum</name>
    <dbReference type="NCBI Taxonomy" id="1506996"/>
    <lineage>
        <taxon>Bacteria</taxon>
        <taxon>Pseudomonadati</taxon>
        <taxon>Thermodesulfobacteriota</taxon>
        <taxon>Desulfobulbia</taxon>
        <taxon>Desulfobulbales</taxon>
        <taxon>Desulfobulbaceae</taxon>
        <taxon>Desulfoprunum</taxon>
    </lineage>
</organism>
<dbReference type="InterPro" id="IPR002878">
    <property type="entry name" value="ChsH2_C"/>
</dbReference>
<evidence type="ECO:0008006" key="5">
    <source>
        <dbReference type="Google" id="ProtNLM"/>
    </source>
</evidence>
<sequence length="143" mass="15907">MSEKKEDVRFGKFGTVSFTKTTRVNDFIDHLEGGKVMYTVCKSCGAKFFPPRADCAACLSSDMEWREVSGTGKLVSYSQLQYAPVGFEKDVPYSIAMLDYGEYQVFGRLDGDLDLAEVKIGMPMSTVANHLANGQLNYIFKKA</sequence>
<dbReference type="AlphaFoldDB" id="A0A840UR68"/>
<dbReference type="SUPFAM" id="SSF50249">
    <property type="entry name" value="Nucleic acid-binding proteins"/>
    <property type="match status" value="1"/>
</dbReference>
<dbReference type="InterPro" id="IPR022002">
    <property type="entry name" value="ChsH2_Znr"/>
</dbReference>
<evidence type="ECO:0000313" key="4">
    <source>
        <dbReference type="Proteomes" id="UP000539642"/>
    </source>
</evidence>
<protein>
    <recommendedName>
        <fullName evidence="5">DNA-binding protein</fullName>
    </recommendedName>
</protein>
<comment type="caution">
    <text evidence="3">The sequence shown here is derived from an EMBL/GenBank/DDBJ whole genome shotgun (WGS) entry which is preliminary data.</text>
</comment>
<dbReference type="Pfam" id="PF12172">
    <property type="entry name" value="zf-ChsH2"/>
    <property type="match status" value="1"/>
</dbReference>
<feature type="domain" description="ChsH2 rubredoxin-like zinc ribbon" evidence="2">
    <location>
        <begin position="34"/>
        <end position="64"/>
    </location>
</feature>
<dbReference type="InterPro" id="IPR052513">
    <property type="entry name" value="Thioester_dehydratase-like"/>
</dbReference>
<dbReference type="Pfam" id="PF01796">
    <property type="entry name" value="OB_ChsH2_C"/>
    <property type="match status" value="1"/>
</dbReference>
<evidence type="ECO:0000313" key="3">
    <source>
        <dbReference type="EMBL" id="MBB5348717.1"/>
    </source>
</evidence>
<dbReference type="Gene3D" id="6.10.30.10">
    <property type="match status" value="1"/>
</dbReference>
<keyword evidence="4" id="KW-1185">Reference proteome</keyword>
<evidence type="ECO:0000259" key="2">
    <source>
        <dbReference type="Pfam" id="PF12172"/>
    </source>
</evidence>
<gene>
    <name evidence="3" type="ORF">HNQ81_002457</name>
</gene>
<reference evidence="3 4" key="1">
    <citation type="submission" date="2020-08" db="EMBL/GenBank/DDBJ databases">
        <title>Genomic Encyclopedia of Type Strains, Phase IV (KMG-IV): sequencing the most valuable type-strain genomes for metagenomic binning, comparative biology and taxonomic classification.</title>
        <authorList>
            <person name="Goeker M."/>
        </authorList>
    </citation>
    <scope>NUCLEOTIDE SEQUENCE [LARGE SCALE GENOMIC DNA]</scope>
    <source>
        <strain evidence="3 4">DSM 28570</strain>
    </source>
</reference>
<dbReference type="RefSeq" id="WP_183351544.1">
    <property type="nucleotide sequence ID" value="NZ_JACHEO010000014.1"/>
</dbReference>
<dbReference type="EMBL" id="JACHEO010000014">
    <property type="protein sequence ID" value="MBB5348717.1"/>
    <property type="molecule type" value="Genomic_DNA"/>
</dbReference>
<dbReference type="PANTHER" id="PTHR34075">
    <property type="entry name" value="BLR3430 PROTEIN"/>
    <property type="match status" value="1"/>
</dbReference>
<name>A0A840UR68_9BACT</name>
<proteinExistence type="predicted"/>
<evidence type="ECO:0000259" key="1">
    <source>
        <dbReference type="Pfam" id="PF01796"/>
    </source>
</evidence>